<keyword evidence="11" id="KW-1185">Reference proteome</keyword>
<dbReference type="EMBL" id="JAGTXO010000006">
    <property type="protein sequence ID" value="KAG8467277.1"/>
    <property type="molecule type" value="Genomic_DNA"/>
</dbReference>
<dbReference type="GO" id="GO:0005576">
    <property type="term" value="C:extracellular region"/>
    <property type="evidence" value="ECO:0007669"/>
    <property type="project" value="UniProtKB-SubCell"/>
</dbReference>
<evidence type="ECO:0000256" key="2">
    <source>
        <dbReference type="ARBA" id="ARBA00008960"/>
    </source>
</evidence>
<feature type="region of interest" description="Disordered" evidence="6">
    <location>
        <begin position="4279"/>
        <end position="4340"/>
    </location>
</feature>
<feature type="domain" description="PA" evidence="9">
    <location>
        <begin position="1464"/>
        <end position="1555"/>
    </location>
</feature>
<evidence type="ECO:0000256" key="6">
    <source>
        <dbReference type="SAM" id="MobiDB-lite"/>
    </source>
</evidence>
<organism evidence="10 11">
    <name type="scientific">Diacronema lutheri</name>
    <name type="common">Unicellular marine alga</name>
    <name type="synonym">Monochrysis lutheri</name>
    <dbReference type="NCBI Taxonomy" id="2081491"/>
    <lineage>
        <taxon>Eukaryota</taxon>
        <taxon>Haptista</taxon>
        <taxon>Haptophyta</taxon>
        <taxon>Pavlovophyceae</taxon>
        <taxon>Pavlovales</taxon>
        <taxon>Pavlovaceae</taxon>
        <taxon>Diacronema</taxon>
    </lineage>
</organism>
<keyword evidence="7" id="KW-0472">Membrane</keyword>
<keyword evidence="5" id="KW-0325">Glycoprotein</keyword>
<dbReference type="Pfam" id="PF02225">
    <property type="entry name" value="PA"/>
    <property type="match status" value="3"/>
</dbReference>
<dbReference type="Gene3D" id="2.60.120.380">
    <property type="match status" value="16"/>
</dbReference>
<name>A0A8J5XRT0_DIALT</name>
<proteinExistence type="inferred from homology"/>
<evidence type="ECO:0000256" key="1">
    <source>
        <dbReference type="ARBA" id="ARBA00004613"/>
    </source>
</evidence>
<gene>
    <name evidence="10" type="ORF">KFE25_000593</name>
</gene>
<dbReference type="PANTHER" id="PTHR31703:SF2">
    <property type="entry name" value="UPF0669 PROTEIN C6ORF120"/>
    <property type="match status" value="1"/>
</dbReference>
<sequence length="4340" mass="452796">MGLPRGALALLALALGCARASAFECEARVLTESGGSLIPAPGAAGECLPALYGPHVPFNADFDRPLVRPSPADGCSELSGAPLSGAIALFVLGACDAHDAALRAQVRGAVAALFATRAGQPFRRSTAGWLSAAPSLTIPVLLIEHAYEASVLTPTATHLRLRLAAHALRDGVPLSGALAAERDAFYTYELSARAELTVVVFAASGDPDLYGNRAPTLEAVPLPPGTFTAQYQAARPGDDLVSIASAEPGVYVFAVDSFSSAANYSIQLASGGAELALSAGQPMRVAIGRSESRYLKHTLTTGAGGEPPAIRFALTAVTGNVTLWVCTRFHAAPDGQSACAWTTSGGETPVVDIRPTDAHALRGCPTGCTYHLILRAAAAASVAVSVSHDGAPIALVDGAPQAGMVGPERHTSKYTFRTSDGAVELSATPTRGTMEVLVRAPTGAPPITIAAGSGGADGAVLRRSFAASELCADCDVEIEALALRGADGLFEPCVFAITASTPGGIVTLQDGTPRFGTVARGAYAHFRVRVEDAATDVRIIVTPISGNPDLFVSTTSARPNATHYERAADSAIGDDVVSMVHTDSALRGCADAAGGACVVYASVLGVSASTFTISALLSVANDGLGITKPEAARRDLTFSNAVFGMPLPFEAQSRHLAAVSPRDGCTGGASAGALAGALALVDRGACTFVQKVLRAQAAGAAGVVVANDEDGGPVRMGLPADWSGEEVRIPAVMVSRADGDALRALIASGAPVELVMRQPGDRPQLLLDGVPQEGHVEQSQMLFYEFYAHAGVGELRIAVTAEVGDPDLFVTNDGSPPTQTHHTWASTNSGEDGLTLTRASPAFCADCTYHIGVFGYSDASFSVIASSGDGTVLLQLGMPLTSHLRADEWAYFAVQLEDTSRALRIALTPLTGDPDLYVSTDGRPTRVSHEWAATAWGADTLVISPDAPGFRPGRFEIGVTAFLNSTFTITATLDGEEAQSNVLVAGRPQVVSVQPHEWQYFRFSVAPNATRVRFSATPAFGDPDLYVTTDGSQPTRQSHAYSANQMGIELIEATPADPAFCAGCIYRVGAFGFTGSNFTLIATADYAGESTVGGAPIVLTDGMPVEGLVAQDEVAYYRFFIDRTDVAVNVTLTAYSGDPDLYASFTDDRPTAERHEYTSSSLGGDTLSISRFSSSFCEAAACSLHIGVHGASEARFSIVVSQYDEVRLTLLDGFPQHAALSAESWQYYTFTLSHDATSVRFALSPSFGDPDLYVSTAHEPTRDSFEWRSSDVGADEVTIDRADPLWHPPPVTYRVGVYAWRGATNYTIVASSAFAQTLLEDGMPNRGSVAPGAYEYYKVYIDDNATDVEVIVTPLSGDPDLYASFRLLRPNASAHEFASTSAQRDVLSVEHAQPEMARCTASERRCTFYVAVYGAGAEASSFQIVAALHATNRGMRVTRPAAVARLYTNRAALFGPPLPFDGVEQRVVAATPADACAPITNGAELRGAIALVSRGECTFLNKTLHVQAAGASALVVANNVGTGILFMALNADALDDGARVTIPAVMVSEQDGAALRAALESSRVYALLEQHGDRPRRLVEGLPQFGRAILWEMVYYRFTVGDRHRDVTFTLTPSFGSADLLVRRADDGLPPTQSFYDLSSTLAGTLPDTVTIRTTDDAWCAGCTFLVGVLGWSPAEFTIVASTSETIIALQSGVPHLSHLDTEQRDFYRIDVTNPTHKLRVVLTPLNGDPDLYVSTVSRRPDEHNYTWSSTAFGGEVLTISHDDPNFRRGPFYIGVTAFENSTYTITALVDEDSCARLVGGQPQAGSLAAGDWGCYEVPVSERANRLTVSITPFFGDPDLYVTSDGTRPTSLNWHFRSSHVGSDEVSVQVGAGGAHACAGCTYTVGVYAFTATNFTLQATTSSNATDDESGAGGAEPRAHRVLADSLPTTSSVNAAQPAFFSYYLSHTSADVQLRFTRLSGSATLYASFADAYPNAAASQWRVAASALNTETGLTIGAADGRRCAPVPCVLYLAVETDGAATVSILAFEQSDDALLALIDGRPQQDSLEADGARFYAVAVPSNATSLTFTLTAFSGDPDLFVSNEPGVRPTFGRFTWGAMRLGSDSVRISSTDPRWCAAGCVFTAGVVALSASNFSLVASTGFAALPPIVLLQDGTPMQGDITQPGGYAFFRFPIDARDAAAVVTVTPFSGDPDLYASFNASRPQERTPEVFAARSLGGDTLRISHFDARFCPRGAAQPCDLFIGVHAFDGNCSFSVLASQANETAISLVDGVPQQASLERARWQYFTLAVGDDASRVSVSVTPSSGDPDIYVSASAAFPTISSYGWKSTLGGGDTVRIEPTDPDWCARCTYRIGVHAFSSTNFSIVGTTGALAVLLEDGVPRAASVGAGAYDYYRVLVEDVATDLIVVLTALSGRTELFVSHAHERPNATHHEFASSALEHAAISISHTDRAMAACTAGASRCAFYIGVHGVNASTYTLSARLSVATSGLRVDEPAEAAGGLVFTNAVFGPPLPFEGPSRPLALAAPYDGCAELTAGGLTDKVVLLERGGCFFTDKVRHAQAKGAAAAIVVNNADGPPVRMGAPNASAADAMRIPAVMVSRADGERLRALLAAGASVRATLQQPGDRPLLLVDGLPQRASVDAAQMLYFKFYATPDHPDADVTFTVTADFGDPDLYVSSDGLPPTQTHYDALASRFGADSLTLGPADAAHCTDCMYYVGVYGWSAANFTLVATSSTGVTTLQLGVPASGRLAAGERASYRLFVDDRSEALRIVLTPLTGDPDLYVSTSTQHPSAAEHTWASTRVGDDALFISASDPHFGAGVFFVGIVAASNTTYTLGATVSGEMRLVHGRPQRLSLPADEWQYLLFTLPADALAFTITVTAAFGDPDLYVRVGSRPTLIEHDFSATTSGGDTLTVRRDDAQWCAPPCTYYAGVYAWASTNFSVVAVVERGDESSGAECADSAMQLEDGVVVFAVTRANASRCFSLQIDEPDGSVTVTLTPFSGAPHLRAGFGSARASAAELRGVVDVVGGASGASVLLSPQCAASAQAGACTLHVRVSSGEDCTFSLAATQAASGRAISLVPGRPQYGSLAAGEWAYYSYATTADERAGVRRPALTLSLAAAFGDPNMYIRADSVLPTTSAFTWAATAAGGDHLLIGADDERACGSAPSCRFVIGVRAASATNFSITAYTHESTVTVQEGLPLTAVALAHACAEFTIRASGNPTELAVALTALSGEPTVFVGERAHPSAASHLPGGELRVAANSGELRVPLRAAGGGGAAPLSYFVSVCAGADGLPSRFVLSVRLRAGSVPLLMDGKPFATSVSDGRIEQFRIAVGPRASRMQVTASPRSGDLALLLSPRGSGHDAPGAGGSALGRALWRSSVPGVNAIVARSSDDGWCVSCEYAIGVLGQPSANFTLLVTLERAYTLRDGEPQVAQLLHYDGPLVQHAAYFAYSADEPVGFSIIVTVYTGSPEVFVSTSDPRPSVTSYEWQPAGAADSGGGGIREVTIGPSDPHFCSGCTYYVGVLSYENATVAVTASSERTRTLALVNGLPLKQSAVGGAYRYFTFEMGDDGGDLAIAVQPEAGDLDLDIFVTADGTQPSAGAHGWASGGARDGEDQVTVRRTDEGYCASCTYNIAVVGAHASTFTIVATSSSGTTLLPLGLPSQQRVPVGTTSFYKALLEPKGADAHLTLVTMRTALRVLLSTSTSQPLDDFSQAALDVPLGAPTRFVIDAPKLRQWCSPRVLVAGLCPLYIAVRSDAAEDASFSLSVSQGSAAVLIPGMPQVASADPAHPALFSISAGARADDDLALTISMQAPADARGDLWLELVVSTRGFLPDEDEPRTWRARADNSRGGTASVLIQRGTAGACVTSPCTYHVTVIASAHIDFTVIASAEHGHTLLVEGGVVHSAVAQGESALFKTYVNRAAGRPLVLTVHPCGGNPDLYVSDVALRPGPPAAFTFASAQMDQSERVRLSPDALSKLGPVLYISVFGQTATNFTISAASNADDEHPSSEHAGGAGGQLQLIAFGARKAQLSWHVARASAADAPNGAPAAAAAAELDAEIEYAVQLADDGAESGSAEAARAVLYTLCGLEQSAHVVATRIQRDADRTGTITVTLNDLQPARAYQVNVLATRKGTGMPLLFRPLSFATPAHAALGGGVIAAIVLGALLGGVLLCLALVIARRRKQLASLSLLRRDEAVDMYHLGDGGQLQSIGPLVASPLFGGAASANGGGAAPLAPYPGHYEPSRGEEGIGDMLAASLDLPVHSIEPAPELESRAALASDASAPTSGHAASHRPAAATAAMDSESESDGGDEEQGGNDGNDVEGGRPPARMAR</sequence>
<keyword evidence="4 8" id="KW-0732">Signal</keyword>
<dbReference type="Gene3D" id="3.50.30.30">
    <property type="match status" value="3"/>
</dbReference>
<feature type="signal peptide" evidence="8">
    <location>
        <begin position="1"/>
        <end position="22"/>
    </location>
</feature>
<feature type="domain" description="PA" evidence="9">
    <location>
        <begin position="2522"/>
        <end position="2608"/>
    </location>
</feature>
<feature type="compositionally biased region" description="Acidic residues" evidence="6">
    <location>
        <begin position="4310"/>
        <end position="4322"/>
    </location>
</feature>
<dbReference type="CDD" id="cd00538">
    <property type="entry name" value="PA"/>
    <property type="match status" value="1"/>
</dbReference>
<dbReference type="PROSITE" id="PS51257">
    <property type="entry name" value="PROKAR_LIPOPROTEIN"/>
    <property type="match status" value="1"/>
</dbReference>
<dbReference type="CDD" id="cd04818">
    <property type="entry name" value="PA_subtilisin_1"/>
    <property type="match status" value="1"/>
</dbReference>
<evidence type="ECO:0000313" key="11">
    <source>
        <dbReference type="Proteomes" id="UP000751190"/>
    </source>
</evidence>
<comment type="similarity">
    <text evidence="2">Belongs to the UPF0669 family.</text>
</comment>
<keyword evidence="7" id="KW-1133">Transmembrane helix</keyword>
<reference evidence="10" key="1">
    <citation type="submission" date="2021-05" db="EMBL/GenBank/DDBJ databases">
        <title>The genome of the haptophyte Pavlova lutheri (Diacronema luteri, Pavlovales) - a model for lipid biosynthesis in eukaryotic algae.</title>
        <authorList>
            <person name="Hulatt C.J."/>
            <person name="Posewitz M.C."/>
        </authorList>
    </citation>
    <scope>NUCLEOTIDE SEQUENCE</scope>
    <source>
        <strain evidence="10">NIVA-4/92</strain>
    </source>
</reference>
<dbReference type="PANTHER" id="PTHR31703">
    <property type="entry name" value="UPF0669 PROTEIN C6ORF120"/>
    <property type="match status" value="1"/>
</dbReference>
<dbReference type="SUPFAM" id="SSF52025">
    <property type="entry name" value="PA domain"/>
    <property type="match status" value="3"/>
</dbReference>
<evidence type="ECO:0000256" key="4">
    <source>
        <dbReference type="ARBA" id="ARBA00022729"/>
    </source>
</evidence>
<dbReference type="Proteomes" id="UP000751190">
    <property type="component" value="Unassembled WGS sequence"/>
</dbReference>
<feature type="transmembrane region" description="Helical" evidence="7">
    <location>
        <begin position="4158"/>
        <end position="4186"/>
    </location>
</feature>
<evidence type="ECO:0000256" key="5">
    <source>
        <dbReference type="ARBA" id="ARBA00023180"/>
    </source>
</evidence>
<dbReference type="InterPro" id="IPR031420">
    <property type="entry name" value="UPF0669"/>
</dbReference>
<evidence type="ECO:0000256" key="8">
    <source>
        <dbReference type="SAM" id="SignalP"/>
    </source>
</evidence>
<protein>
    <recommendedName>
        <fullName evidence="9">PA domain-containing protein</fullName>
    </recommendedName>
</protein>
<comment type="subcellular location">
    <subcellularLocation>
        <location evidence="1">Secreted</location>
    </subcellularLocation>
</comment>
<feature type="domain" description="PA" evidence="9">
    <location>
        <begin position="657"/>
        <end position="742"/>
    </location>
</feature>
<evidence type="ECO:0000259" key="9">
    <source>
        <dbReference type="Pfam" id="PF02225"/>
    </source>
</evidence>
<dbReference type="InterPro" id="IPR046450">
    <property type="entry name" value="PA_dom_sf"/>
</dbReference>
<comment type="caution">
    <text evidence="10">The sequence shown here is derived from an EMBL/GenBank/DDBJ whole genome shotgun (WGS) entry which is preliminary data.</text>
</comment>
<feature type="compositionally biased region" description="Low complexity" evidence="6">
    <location>
        <begin position="4299"/>
        <end position="4309"/>
    </location>
</feature>
<keyword evidence="7" id="KW-0812">Transmembrane</keyword>
<accession>A0A8J5XRT0</accession>
<evidence type="ECO:0000256" key="3">
    <source>
        <dbReference type="ARBA" id="ARBA00022525"/>
    </source>
</evidence>
<dbReference type="OrthoDB" id="188939at2759"/>
<keyword evidence="3" id="KW-0964">Secreted</keyword>
<dbReference type="InterPro" id="IPR003137">
    <property type="entry name" value="PA_domain"/>
</dbReference>
<evidence type="ECO:0000313" key="10">
    <source>
        <dbReference type="EMBL" id="KAG8467277.1"/>
    </source>
</evidence>
<evidence type="ECO:0000256" key="7">
    <source>
        <dbReference type="SAM" id="Phobius"/>
    </source>
</evidence>
<feature type="chain" id="PRO_5035262809" description="PA domain-containing protein" evidence="8">
    <location>
        <begin position="23"/>
        <end position="4340"/>
    </location>
</feature>